<evidence type="ECO:0000256" key="1">
    <source>
        <dbReference type="SAM" id="SignalP"/>
    </source>
</evidence>
<reference evidence="2" key="1">
    <citation type="submission" date="2018-01" db="EMBL/GenBank/DDBJ databases">
        <title>An insight into the sialome of Amazonian anophelines.</title>
        <authorList>
            <person name="Ribeiro J.M."/>
            <person name="Scarpassa V."/>
            <person name="Calvo E."/>
        </authorList>
    </citation>
    <scope>NUCLEOTIDE SEQUENCE</scope>
</reference>
<organism evidence="2">
    <name type="scientific">Anopheles darlingi</name>
    <name type="common">Mosquito</name>
    <dbReference type="NCBI Taxonomy" id="43151"/>
    <lineage>
        <taxon>Eukaryota</taxon>
        <taxon>Metazoa</taxon>
        <taxon>Ecdysozoa</taxon>
        <taxon>Arthropoda</taxon>
        <taxon>Hexapoda</taxon>
        <taxon>Insecta</taxon>
        <taxon>Pterygota</taxon>
        <taxon>Neoptera</taxon>
        <taxon>Endopterygota</taxon>
        <taxon>Diptera</taxon>
        <taxon>Nematocera</taxon>
        <taxon>Culicoidea</taxon>
        <taxon>Culicidae</taxon>
        <taxon>Anophelinae</taxon>
        <taxon>Anopheles</taxon>
    </lineage>
</organism>
<keyword evidence="1" id="KW-0732">Signal</keyword>
<accession>A0A2M4D974</accession>
<protein>
    <submittedName>
        <fullName evidence="2">Putative secreted protein</fullName>
    </submittedName>
</protein>
<sequence length="96" mass="10378">MRLIIILILMHHTAGRKNDEVNDDDALAFASGILDWDSGVVPPPPPEMVRKIICHRWGWGAENAPNSHGVCVCVCVVGLMVGGSTVPSDGPMIKYE</sequence>
<feature type="signal peptide" evidence="1">
    <location>
        <begin position="1"/>
        <end position="15"/>
    </location>
</feature>
<evidence type="ECO:0000313" key="2">
    <source>
        <dbReference type="EMBL" id="MBW74096.1"/>
    </source>
</evidence>
<proteinExistence type="predicted"/>
<dbReference type="EMBL" id="GGFL01009918">
    <property type="protein sequence ID" value="MBW74096.1"/>
    <property type="molecule type" value="Transcribed_RNA"/>
</dbReference>
<dbReference type="AlphaFoldDB" id="A0A2M4D974"/>
<feature type="chain" id="PRO_5014727552" evidence="1">
    <location>
        <begin position="16"/>
        <end position="96"/>
    </location>
</feature>
<name>A0A2M4D974_ANODA</name>